<dbReference type="Pfam" id="PF00480">
    <property type="entry name" value="ROK"/>
    <property type="match status" value="1"/>
</dbReference>
<dbReference type="Proteomes" id="UP001501757">
    <property type="component" value="Unassembled WGS sequence"/>
</dbReference>
<proteinExistence type="inferred from homology"/>
<feature type="domain" description="HTH marR-type" evidence="2">
    <location>
        <begin position="17"/>
        <end position="57"/>
    </location>
</feature>
<dbReference type="SUPFAM" id="SSF46785">
    <property type="entry name" value="Winged helix' DNA-binding domain"/>
    <property type="match status" value="1"/>
</dbReference>
<dbReference type="EMBL" id="BAAAEI010000021">
    <property type="protein sequence ID" value="GAA0367336.1"/>
    <property type="molecule type" value="Genomic_DNA"/>
</dbReference>
<dbReference type="Gene3D" id="3.30.420.40">
    <property type="match status" value="2"/>
</dbReference>
<organism evidence="3 4">
    <name type="scientific">Bowmanella denitrificans</name>
    <dbReference type="NCBI Taxonomy" id="366582"/>
    <lineage>
        <taxon>Bacteria</taxon>
        <taxon>Pseudomonadati</taxon>
        <taxon>Pseudomonadota</taxon>
        <taxon>Gammaproteobacteria</taxon>
        <taxon>Alteromonadales</taxon>
        <taxon>Alteromonadaceae</taxon>
        <taxon>Bowmanella</taxon>
    </lineage>
</organism>
<accession>A0ABP3HFF5</accession>
<name>A0ABP3HFF5_9ALTE</name>
<evidence type="ECO:0000259" key="2">
    <source>
        <dbReference type="Pfam" id="PF12802"/>
    </source>
</evidence>
<dbReference type="InterPro" id="IPR036390">
    <property type="entry name" value="WH_DNA-bd_sf"/>
</dbReference>
<comment type="caution">
    <text evidence="3">The sequence shown here is derived from an EMBL/GenBank/DDBJ whole genome shotgun (WGS) entry which is preliminary data.</text>
</comment>
<comment type="similarity">
    <text evidence="1">Belongs to the ROK (NagC/XylR) family.</text>
</comment>
<protein>
    <submittedName>
        <fullName evidence="3">ROK family protein</fullName>
    </submittedName>
</protein>
<dbReference type="PANTHER" id="PTHR18964:SF149">
    <property type="entry name" value="BIFUNCTIONAL UDP-N-ACETYLGLUCOSAMINE 2-EPIMERASE_N-ACETYLMANNOSAMINE KINASE"/>
    <property type="match status" value="1"/>
</dbReference>
<reference evidence="4" key="1">
    <citation type="journal article" date="2019" name="Int. J. Syst. Evol. Microbiol.">
        <title>The Global Catalogue of Microorganisms (GCM) 10K type strain sequencing project: providing services to taxonomists for standard genome sequencing and annotation.</title>
        <authorList>
            <consortium name="The Broad Institute Genomics Platform"/>
            <consortium name="The Broad Institute Genome Sequencing Center for Infectious Disease"/>
            <person name="Wu L."/>
            <person name="Ma J."/>
        </authorList>
    </citation>
    <scope>NUCLEOTIDE SEQUENCE [LARGE SCALE GENOMIC DNA]</scope>
    <source>
        <strain evidence="4">JCM 13378</strain>
    </source>
</reference>
<dbReference type="SUPFAM" id="SSF53067">
    <property type="entry name" value="Actin-like ATPase domain"/>
    <property type="match status" value="2"/>
</dbReference>
<dbReference type="RefSeq" id="WP_343846605.1">
    <property type="nucleotide sequence ID" value="NZ_BAAAEI010000021.1"/>
</dbReference>
<evidence type="ECO:0000256" key="1">
    <source>
        <dbReference type="ARBA" id="ARBA00006479"/>
    </source>
</evidence>
<dbReference type="InterPro" id="IPR000835">
    <property type="entry name" value="HTH_MarR-typ"/>
</dbReference>
<dbReference type="InterPro" id="IPR000600">
    <property type="entry name" value="ROK"/>
</dbReference>
<evidence type="ECO:0000313" key="4">
    <source>
        <dbReference type="Proteomes" id="UP001501757"/>
    </source>
</evidence>
<sequence>MQASNSKQNKALNLRLVLSHIATLSPISRAEIAKITGLTKQTITNMVDELLAADLVAELGIKKEGTVGKPSKMLALSGKGTYSLGIRVFAQHCQLAMYNLTNEKLGQCQIERGASLEHGLELAMQALLADYAVEPGDLLGIGLSFVDQFDHQYPNHQARQDFTQLLADKLNQPVVLETTAAACAACHMLHGEARGLNSFVYIHLGLQVESAVVFGRQIMLGHNQLTGAMGEIFVTPETSDKDGELGRLNDFASLDALRSQARQPHMDLVGMAALLDSQPQLVDKWLEQAAEPMRIAIHMLESVLNTQTIIFGGDITPELLDLLIARLRPLIPSISQYGERDVPRILKTPNVQDIALSGVATLPLHSALDMHQPYAARLPQLAELTTKQALLFVAN</sequence>
<keyword evidence="4" id="KW-1185">Reference proteome</keyword>
<dbReference type="InterPro" id="IPR043129">
    <property type="entry name" value="ATPase_NBD"/>
</dbReference>
<dbReference type="Gene3D" id="1.10.10.10">
    <property type="entry name" value="Winged helix-like DNA-binding domain superfamily/Winged helix DNA-binding domain"/>
    <property type="match status" value="1"/>
</dbReference>
<dbReference type="Pfam" id="PF12802">
    <property type="entry name" value="MarR_2"/>
    <property type="match status" value="1"/>
</dbReference>
<evidence type="ECO:0000313" key="3">
    <source>
        <dbReference type="EMBL" id="GAA0367336.1"/>
    </source>
</evidence>
<dbReference type="PANTHER" id="PTHR18964">
    <property type="entry name" value="ROK (REPRESSOR, ORF, KINASE) FAMILY"/>
    <property type="match status" value="1"/>
</dbReference>
<gene>
    <name evidence="3" type="ORF">GCM10009092_34600</name>
</gene>
<dbReference type="InterPro" id="IPR036388">
    <property type="entry name" value="WH-like_DNA-bd_sf"/>
</dbReference>